<dbReference type="PROSITE" id="PS50004">
    <property type="entry name" value="C2"/>
    <property type="match status" value="1"/>
</dbReference>
<dbReference type="InterPro" id="IPR057457">
    <property type="entry name" value="CAPS_C2"/>
</dbReference>
<evidence type="ECO:0000256" key="8">
    <source>
        <dbReference type="ARBA" id="ARBA00023121"/>
    </source>
</evidence>
<keyword evidence="9" id="KW-0472">Membrane</keyword>
<dbReference type="GO" id="GO:1990504">
    <property type="term" value="P:dense core granule exocytosis"/>
    <property type="evidence" value="ECO:0007669"/>
    <property type="project" value="InterPro"/>
</dbReference>
<evidence type="ECO:0000256" key="7">
    <source>
        <dbReference type="ARBA" id="ARBA00023018"/>
    </source>
</evidence>
<dbReference type="InterPro" id="IPR010439">
    <property type="entry name" value="MUN_dom"/>
</dbReference>
<dbReference type="Pfam" id="PF25341">
    <property type="entry name" value="C2_CAPS"/>
    <property type="match status" value="1"/>
</dbReference>
<evidence type="ECO:0000259" key="15">
    <source>
        <dbReference type="PROSITE" id="PS51258"/>
    </source>
</evidence>
<dbReference type="InterPro" id="IPR014770">
    <property type="entry name" value="Munc13_1"/>
</dbReference>
<keyword evidence="3" id="KW-0268">Exocytosis</keyword>
<dbReference type="PANTHER" id="PTHR12166">
    <property type="entry name" value="CALCIUM-DEPENDENT SECRETION ACTIVATOR"/>
    <property type="match status" value="1"/>
</dbReference>
<evidence type="ECO:0000256" key="1">
    <source>
        <dbReference type="ARBA" id="ARBA00004156"/>
    </source>
</evidence>
<reference evidence="17" key="1">
    <citation type="submission" date="2012-01" db="EMBL/GenBank/DDBJ databases">
        <authorList>
            <person name="Walter R."/>
            <person name="Schartl M."/>
            <person name="Warren W."/>
        </authorList>
    </citation>
    <scope>NUCLEOTIDE SEQUENCE [LARGE SCALE GENOMIC DNA]</scope>
    <source>
        <strain evidence="17">JP 163 A</strain>
    </source>
</reference>
<reference evidence="16" key="3">
    <citation type="submission" date="2025-08" db="UniProtKB">
        <authorList>
            <consortium name="Ensembl"/>
        </authorList>
    </citation>
    <scope>IDENTIFICATION</scope>
    <source>
        <strain evidence="16">JP 163 A</strain>
    </source>
</reference>
<keyword evidence="6" id="KW-0653">Protein transport</keyword>
<evidence type="ECO:0000259" key="14">
    <source>
        <dbReference type="PROSITE" id="PS50004"/>
    </source>
</evidence>
<evidence type="ECO:0000256" key="4">
    <source>
        <dbReference type="ARBA" id="ARBA00022723"/>
    </source>
</evidence>
<dbReference type="SMART" id="SM01145">
    <property type="entry name" value="DUF1041"/>
    <property type="match status" value="1"/>
</dbReference>
<evidence type="ECO:0000313" key="17">
    <source>
        <dbReference type="Proteomes" id="UP000002852"/>
    </source>
</evidence>
<evidence type="ECO:0000256" key="11">
    <source>
        <dbReference type="ARBA" id="ARBA00034103"/>
    </source>
</evidence>
<dbReference type="PROSITE" id="PS50003">
    <property type="entry name" value="PH_DOMAIN"/>
    <property type="match status" value="1"/>
</dbReference>
<dbReference type="CDD" id="cd01234">
    <property type="entry name" value="PH_CADPS"/>
    <property type="match status" value="1"/>
</dbReference>
<dbReference type="SMART" id="SM00233">
    <property type="entry name" value="PH"/>
    <property type="match status" value="1"/>
</dbReference>
<dbReference type="PANTHER" id="PTHR12166:SF6">
    <property type="entry name" value="CALCIUM-DEPENDENT SECRETION ACTIVATOR 1"/>
    <property type="match status" value="1"/>
</dbReference>
<keyword evidence="7" id="KW-0770">Synapse</keyword>
<keyword evidence="10" id="KW-0968">Cytoplasmic vesicle</keyword>
<dbReference type="InParanoid" id="A0A3B5RAX7"/>
<dbReference type="Pfam" id="PF00169">
    <property type="entry name" value="PH"/>
    <property type="match status" value="1"/>
</dbReference>
<dbReference type="GO" id="GO:0016079">
    <property type="term" value="P:synaptic vesicle exocytosis"/>
    <property type="evidence" value="ECO:0007669"/>
    <property type="project" value="InterPro"/>
</dbReference>
<evidence type="ECO:0000256" key="12">
    <source>
        <dbReference type="SAM" id="MobiDB-lite"/>
    </source>
</evidence>
<reference evidence="17" key="2">
    <citation type="journal article" date="2013" name="Nat. Genet.">
        <title>The genome of the platyfish, Xiphophorus maculatus, provides insights into evolutionary adaptation and several complex traits.</title>
        <authorList>
            <person name="Schartl M."/>
            <person name="Walter R.B."/>
            <person name="Shen Y."/>
            <person name="Garcia T."/>
            <person name="Catchen J."/>
            <person name="Amores A."/>
            <person name="Braasch I."/>
            <person name="Chalopin D."/>
            <person name="Volff J.N."/>
            <person name="Lesch K.P."/>
            <person name="Bisazza A."/>
            <person name="Minx P."/>
            <person name="Hillier L."/>
            <person name="Wilson R.K."/>
            <person name="Fuerstenberg S."/>
            <person name="Boore J."/>
            <person name="Searle S."/>
            <person name="Postlethwait J.H."/>
            <person name="Warren W.C."/>
        </authorList>
    </citation>
    <scope>NUCLEOTIDE SEQUENCE [LARGE SCALE GENOMIC DNA]</scope>
    <source>
        <strain evidence="17">JP 163 A</strain>
    </source>
</reference>
<evidence type="ECO:0000256" key="5">
    <source>
        <dbReference type="ARBA" id="ARBA00022837"/>
    </source>
</evidence>
<dbReference type="FunFam" id="2.30.29.30:FF:000007">
    <property type="entry name" value="Calcium-dependent secretion activator 2 isoform B"/>
    <property type="match status" value="1"/>
</dbReference>
<dbReference type="InterPro" id="IPR000008">
    <property type="entry name" value="C2_dom"/>
</dbReference>
<keyword evidence="4" id="KW-0479">Metal-binding</keyword>
<sequence length="1328" mass="151247">MLDPSSSEEESDGIVEEESKEAMAPQAGSRISPSRTSESSGGLAPSSSRSSARPTSPSPSAVSEEKEDLEKLHREEEERKKKLQLYVFVMRCIAYPFNAKQPTDMARRQQKISKQQLQQTKDRFQAFLNGETQIVADEAFINAVQSYSEVFLKSDRVAKMVQSGGFSANDFREVFKRHIEKRVRSLPEIDGLSKETVLSSWMAKFDTIYRGDEDPRKAQQRMTASAASELILSKDQLYEMFQNILGIKKFEHQLLYQACQLDNLDEQAAQIRRELDGRLQMADQIARGGKFPKFVSKEMEAMYIEELKSSVNQLMANLESMPVSKGGEFKLQKLKRGHNTSIIDMGQEDENNLSKSDVVLSFTLEVVIMEVVGLKSLAPNRIVYCTMEVEGGEKLQTDQAEASKPTWGTQGDFTTTHPLPAVKVKLFTESTGVLALEDKELGRVVLHPTPNSPKQSELHKMTVTKACPDQDLKIKLAIRMDKPQNMKHCGYLWAFGKNVWKRWKKRFFVLVQVSQYTFAMCSYREKKSEPQELLQLDGYTVDYSDPQPGLDGGRAFFNAVKEGDTVIFASDDEQDRILWVQAMYRATGQSHKPVPPTQVQKLNSKGGASAQMDAPISQFYADRAQKHGMDEFISANPCSYDHASLFEMLQRLTLDHRLNDTFCCLGWFSPGQVFVLDEYCARNGVRGCHRHLCYLRDLLERAENGAIIDPTLLHYSFAFCASHVHGNRPDGLSTVKVDEKERFEDIKEKLRVILENHIVHFRYFFPFGRPEGALKATLSLLERVLMKDIVTPVPPEEVKGVIRKNLEQAAQLNYQRIKDYAKIEVEKGQKDQKDPENAGRLVTPAKKLEETIRLAELVIEVLQQNQEHHAEAAVTSSGDQSAFAWWTDLMVEHAENFLALYGIDMDAALEIQSPESWDSFPLFQLLNDFLRTDYYLCNGKFHKHLQDLYAPLVVRYVDLMESSIAQSIHKGFERESWEPVKSLTSNLPNVNLPNVNLQIPKVPNLPVPVAGLSVNLPQMPSFSTPSWMAAIYDSDNGSGTSEDLFWKLDALQTFIRDLHWPEEEFAKHLENRIRLMSSNMIENCVKRTRMAFESKLTKSSKSTDFRISPSLCTMFNVMVDAKDQSAKLCAMEMGQEKQLHSQIDELIEESVKDMIQLLVAKFVAILEGVLAKISRYDEGTLFSSFLSFTVKAASKYVDVPKPGMDVADGYVTFMRHSQDMLREKVNEEVYIERLFDQWYTATMNLLGTWLTERMDQQLHVYQLKILIRITKKKYRDFRLQGVLDSTLNSKMYETVRNRLTVEEATASVREGGMQGISMKDSDEEDEED</sequence>
<dbReference type="GO" id="GO:0015031">
    <property type="term" value="P:protein transport"/>
    <property type="evidence" value="ECO:0007669"/>
    <property type="project" value="UniProtKB-KW"/>
</dbReference>
<dbReference type="OMA" id="PKMVHKE"/>
<dbReference type="GO" id="GO:0046872">
    <property type="term" value="F:metal ion binding"/>
    <property type="evidence" value="ECO:0007669"/>
    <property type="project" value="UniProtKB-KW"/>
</dbReference>
<reference evidence="16" key="4">
    <citation type="submission" date="2025-09" db="UniProtKB">
        <authorList>
            <consortium name="Ensembl"/>
        </authorList>
    </citation>
    <scope>IDENTIFICATION</scope>
    <source>
        <strain evidence="16">JP 163 A</strain>
    </source>
</reference>
<keyword evidence="17" id="KW-1185">Reference proteome</keyword>
<evidence type="ECO:0000256" key="10">
    <source>
        <dbReference type="ARBA" id="ARBA00023329"/>
    </source>
</evidence>
<feature type="region of interest" description="Disordered" evidence="12">
    <location>
        <begin position="1"/>
        <end position="76"/>
    </location>
</feature>
<evidence type="ECO:0000256" key="3">
    <source>
        <dbReference type="ARBA" id="ARBA00022483"/>
    </source>
</evidence>
<dbReference type="Gene3D" id="2.30.29.30">
    <property type="entry name" value="Pleckstrin-homology domain (PH domain)/Phosphotyrosine-binding domain (PTB)"/>
    <property type="match status" value="1"/>
</dbReference>
<dbReference type="GO" id="GO:0098793">
    <property type="term" value="C:presynapse"/>
    <property type="evidence" value="ECO:0007669"/>
    <property type="project" value="GOC"/>
</dbReference>
<evidence type="ECO:0000256" key="9">
    <source>
        <dbReference type="ARBA" id="ARBA00023136"/>
    </source>
</evidence>
<proteinExistence type="predicted"/>
<dbReference type="Ensembl" id="ENSXMAT00000038452.1">
    <property type="protein sequence ID" value="ENSXMAP00000040842.1"/>
    <property type="gene ID" value="ENSXMAG00000015230.2"/>
</dbReference>
<name>A0A3B5RAX7_XIPMA</name>
<dbReference type="GeneTree" id="ENSGT00590000083094"/>
<dbReference type="Proteomes" id="UP000002852">
    <property type="component" value="Unassembled WGS sequence"/>
</dbReference>
<keyword evidence="2" id="KW-0813">Transport</keyword>
<dbReference type="InterPro" id="IPR001849">
    <property type="entry name" value="PH_domain"/>
</dbReference>
<dbReference type="GO" id="GO:0030659">
    <property type="term" value="C:cytoplasmic vesicle membrane"/>
    <property type="evidence" value="ECO:0007669"/>
    <property type="project" value="UniProtKB-SubCell"/>
</dbReference>
<evidence type="ECO:0000259" key="13">
    <source>
        <dbReference type="PROSITE" id="PS50003"/>
    </source>
</evidence>
<dbReference type="GO" id="GO:0098978">
    <property type="term" value="C:glutamatergic synapse"/>
    <property type="evidence" value="ECO:0007669"/>
    <property type="project" value="TreeGrafter"/>
</dbReference>
<protein>
    <submittedName>
        <fullName evidence="16">Calcium dependent secretion activator</fullName>
    </submittedName>
</protein>
<dbReference type="SUPFAM" id="SSF50729">
    <property type="entry name" value="PH domain-like"/>
    <property type="match status" value="1"/>
</dbReference>
<dbReference type="InterPro" id="IPR033227">
    <property type="entry name" value="CAPS"/>
</dbReference>
<dbReference type="InterPro" id="IPR011993">
    <property type="entry name" value="PH-like_dom_sf"/>
</dbReference>
<feature type="domain" description="C2" evidence="14">
    <location>
        <begin position="344"/>
        <end position="462"/>
    </location>
</feature>
<dbReference type="PROSITE" id="PS51258">
    <property type="entry name" value="MHD1"/>
    <property type="match status" value="1"/>
</dbReference>
<feature type="compositionally biased region" description="Acidic residues" evidence="12">
    <location>
        <begin position="1"/>
        <end position="19"/>
    </location>
</feature>
<comment type="subcellular location">
    <subcellularLocation>
        <location evidence="1">Cytoplasmic vesicle membrane</location>
    </subcellularLocation>
    <subcellularLocation>
        <location evidence="11">Synapse</location>
    </subcellularLocation>
</comment>
<dbReference type="Pfam" id="PF06292">
    <property type="entry name" value="MUN"/>
    <property type="match status" value="2"/>
</dbReference>
<keyword evidence="8" id="KW-0446">Lipid-binding</keyword>
<feature type="domain" description="PH" evidence="13">
    <location>
        <begin position="485"/>
        <end position="588"/>
    </location>
</feature>
<evidence type="ECO:0000256" key="2">
    <source>
        <dbReference type="ARBA" id="ARBA00022448"/>
    </source>
</evidence>
<keyword evidence="5" id="KW-0106">Calcium</keyword>
<organism evidence="16 17">
    <name type="scientific">Xiphophorus maculatus</name>
    <name type="common">Southern platyfish</name>
    <name type="synonym">Platypoecilus maculatus</name>
    <dbReference type="NCBI Taxonomy" id="8083"/>
    <lineage>
        <taxon>Eukaryota</taxon>
        <taxon>Metazoa</taxon>
        <taxon>Chordata</taxon>
        <taxon>Craniata</taxon>
        <taxon>Vertebrata</taxon>
        <taxon>Euteleostomi</taxon>
        <taxon>Actinopterygii</taxon>
        <taxon>Neopterygii</taxon>
        <taxon>Teleostei</taxon>
        <taxon>Neoteleostei</taxon>
        <taxon>Acanthomorphata</taxon>
        <taxon>Ovalentaria</taxon>
        <taxon>Atherinomorphae</taxon>
        <taxon>Cyprinodontiformes</taxon>
        <taxon>Poeciliidae</taxon>
        <taxon>Poeciliinae</taxon>
        <taxon>Xiphophorus</taxon>
    </lineage>
</organism>
<accession>A0A3B5RAX7</accession>
<dbReference type="GO" id="GO:0008289">
    <property type="term" value="F:lipid binding"/>
    <property type="evidence" value="ECO:0007669"/>
    <property type="project" value="UniProtKB-KW"/>
</dbReference>
<feature type="compositionally biased region" description="Low complexity" evidence="12">
    <location>
        <begin position="28"/>
        <end position="60"/>
    </location>
</feature>
<evidence type="ECO:0000256" key="6">
    <source>
        <dbReference type="ARBA" id="ARBA00022927"/>
    </source>
</evidence>
<dbReference type="GO" id="GO:0045921">
    <property type="term" value="P:positive regulation of exocytosis"/>
    <property type="evidence" value="ECO:0007669"/>
    <property type="project" value="TreeGrafter"/>
</dbReference>
<feature type="domain" description="MHD1" evidence="15">
    <location>
        <begin position="903"/>
        <end position="1088"/>
    </location>
</feature>
<evidence type="ECO:0000313" key="16">
    <source>
        <dbReference type="Ensembl" id="ENSXMAP00000040842.1"/>
    </source>
</evidence>